<comment type="caution">
    <text evidence="1">The sequence shown here is derived from an EMBL/GenBank/DDBJ whole genome shotgun (WGS) entry which is preliminary data.</text>
</comment>
<accession>A0A413USV9</accession>
<name>A0A413USV9_BACSE</name>
<sequence length="300" mass="33831">MPKYALTIRKNIPPEKPVEYFGIAIFTDPRTNREVRCERSVKSYAHLYDNKAYSLRLKGDSVMVTDPLRLADRSGYWDREIEPQLYTGTEPVDDEHAAYFWDILEDGAYRPVTPDDPGIVCHDGNGVYTRKLMYQAKYVTGASFRCRACEYAGSRPQAPTDGRLEVVIEVKTEMAASLNCKIIQTKGFTLSDDMKQPSAYEIRIFDNRREYGTEYDDLFRITWKGQSAKPGEPEKVLATGGRTLEFIPADKGFPAKYIFHVRAEVGLLTGESLMGDEEGAVISSQIDGQTVFIATGPVYE</sequence>
<evidence type="ECO:0000313" key="2">
    <source>
        <dbReference type="Proteomes" id="UP000283482"/>
    </source>
</evidence>
<evidence type="ECO:0000313" key="1">
    <source>
        <dbReference type="EMBL" id="RHB21587.1"/>
    </source>
</evidence>
<gene>
    <name evidence="1" type="ORF">DW889_17475</name>
</gene>
<dbReference type="EMBL" id="QSGN01000101">
    <property type="protein sequence ID" value="RHB21587.1"/>
    <property type="molecule type" value="Genomic_DNA"/>
</dbReference>
<organism evidence="1 2">
    <name type="scientific">Bacteroides stercoris</name>
    <dbReference type="NCBI Taxonomy" id="46506"/>
    <lineage>
        <taxon>Bacteria</taxon>
        <taxon>Pseudomonadati</taxon>
        <taxon>Bacteroidota</taxon>
        <taxon>Bacteroidia</taxon>
        <taxon>Bacteroidales</taxon>
        <taxon>Bacteroidaceae</taxon>
        <taxon>Bacteroides</taxon>
    </lineage>
</organism>
<proteinExistence type="predicted"/>
<dbReference type="AlphaFoldDB" id="A0A413USV9"/>
<protein>
    <submittedName>
        <fullName evidence="1">Uncharacterized protein</fullName>
    </submittedName>
</protein>
<reference evidence="1 2" key="1">
    <citation type="submission" date="2018-08" db="EMBL/GenBank/DDBJ databases">
        <title>A genome reference for cultivated species of the human gut microbiota.</title>
        <authorList>
            <person name="Zou Y."/>
            <person name="Xue W."/>
            <person name="Luo G."/>
        </authorList>
    </citation>
    <scope>NUCLEOTIDE SEQUENCE [LARGE SCALE GENOMIC DNA]</scope>
    <source>
        <strain evidence="1 2">AM40-34</strain>
    </source>
</reference>
<dbReference type="Proteomes" id="UP000283482">
    <property type="component" value="Unassembled WGS sequence"/>
</dbReference>